<dbReference type="Gene3D" id="1.10.10.10">
    <property type="entry name" value="Winged helix-like DNA-binding domain superfamily/Winged helix DNA-binding domain"/>
    <property type="match status" value="1"/>
</dbReference>
<feature type="domain" description="Fido" evidence="4">
    <location>
        <begin position="103"/>
        <end position="257"/>
    </location>
</feature>
<sequence length="351" mass="40029">MFQPDYKITDKIVKMLTDIAEARSVIERARLLPKQELKLRRQALVRMSHSSTAIEGNVLNAKEVEAIIANKKIDAPDRDIYEVKNYLNALRYIEQIVKTKKPITEKVVLKIHYFVTDKTMSPTSSGHFRKGLVHVVRKHFGGRTEIIYTGPDAKLVPGLMTNLLTWINGSEKETISPVIVAGIVHQQIAAIHPFGDGNGRTARALATLILYQRGYDFRRLFALEDYYNTDRPAYYAAINIGKNWDVRRTDFTSWLQYFVKGFKEEIAQVKHSVVSLSVKKIDADIDSQVYLDKEQVTILDFLDTVQKIAVSDVMDILRCPKRTAQLHLQKLKKLKMIKQVGKGPASKYVLV</sequence>
<dbReference type="PANTHER" id="PTHR13504">
    <property type="entry name" value="FIDO DOMAIN-CONTAINING PROTEIN DDB_G0283145"/>
    <property type="match status" value="1"/>
</dbReference>
<dbReference type="STRING" id="1802399.A3E39_02670"/>
<dbReference type="Gene3D" id="1.10.3290.10">
    <property type="entry name" value="Fido-like domain"/>
    <property type="match status" value="1"/>
</dbReference>
<evidence type="ECO:0000313" key="6">
    <source>
        <dbReference type="Proteomes" id="UP000176603"/>
    </source>
</evidence>
<feature type="binding site" evidence="2">
    <location>
        <begin position="135"/>
        <end position="139"/>
    </location>
    <ligand>
        <name>ATP</name>
        <dbReference type="ChEBI" id="CHEBI:30616"/>
    </ligand>
</feature>
<dbReference type="PROSITE" id="PS51459">
    <property type="entry name" value="FIDO"/>
    <property type="match status" value="1"/>
</dbReference>
<dbReference type="SUPFAM" id="SSF140931">
    <property type="entry name" value="Fic-like"/>
    <property type="match status" value="1"/>
</dbReference>
<name>A0A1F7UJB7_9BACT</name>
<dbReference type="InterPro" id="IPR036388">
    <property type="entry name" value="WH-like_DNA-bd_sf"/>
</dbReference>
<evidence type="ECO:0000313" key="5">
    <source>
        <dbReference type="EMBL" id="OGL78381.1"/>
    </source>
</evidence>
<evidence type="ECO:0000259" key="4">
    <source>
        <dbReference type="PROSITE" id="PS51459"/>
    </source>
</evidence>
<dbReference type="Proteomes" id="UP000176603">
    <property type="component" value="Unassembled WGS sequence"/>
</dbReference>
<protein>
    <recommendedName>
        <fullName evidence="4">Fido domain-containing protein</fullName>
    </recommendedName>
</protein>
<evidence type="ECO:0000256" key="2">
    <source>
        <dbReference type="PIRSR" id="PIRSR640198-2"/>
    </source>
</evidence>
<feature type="active site" evidence="1">
    <location>
        <position position="192"/>
    </location>
</feature>
<evidence type="ECO:0000256" key="3">
    <source>
        <dbReference type="PIRSR" id="PIRSR640198-3"/>
    </source>
</evidence>
<proteinExistence type="predicted"/>
<keyword evidence="2" id="KW-0067">ATP-binding</keyword>
<dbReference type="InterPro" id="IPR003812">
    <property type="entry name" value="Fido"/>
</dbReference>
<comment type="caution">
    <text evidence="5">The sequence shown here is derived from an EMBL/GenBank/DDBJ whole genome shotgun (WGS) entry which is preliminary data.</text>
</comment>
<dbReference type="Pfam" id="PF02661">
    <property type="entry name" value="Fic"/>
    <property type="match status" value="1"/>
</dbReference>
<gene>
    <name evidence="5" type="ORF">A3E39_02670</name>
</gene>
<dbReference type="PANTHER" id="PTHR13504:SF38">
    <property type="entry name" value="FIDO DOMAIN-CONTAINING PROTEIN"/>
    <property type="match status" value="1"/>
</dbReference>
<feature type="binding site" evidence="2">
    <location>
        <begin position="234"/>
        <end position="235"/>
    </location>
    <ligand>
        <name>ATP</name>
        <dbReference type="ChEBI" id="CHEBI:30616"/>
    </ligand>
</feature>
<feature type="binding site" evidence="2">
    <location>
        <begin position="196"/>
        <end position="203"/>
    </location>
    <ligand>
        <name>ATP</name>
        <dbReference type="ChEBI" id="CHEBI:30616"/>
    </ligand>
</feature>
<feature type="site" description="Important for autoinhibition of adenylyltransferase activity" evidence="3">
    <location>
        <position position="55"/>
    </location>
</feature>
<accession>A0A1F7UJB7</accession>
<evidence type="ECO:0000256" key="1">
    <source>
        <dbReference type="PIRSR" id="PIRSR640198-1"/>
    </source>
</evidence>
<keyword evidence="2" id="KW-0547">Nucleotide-binding</keyword>
<dbReference type="GO" id="GO:0005524">
    <property type="term" value="F:ATP binding"/>
    <property type="evidence" value="ECO:0007669"/>
    <property type="project" value="UniProtKB-KW"/>
</dbReference>
<dbReference type="InterPro" id="IPR036597">
    <property type="entry name" value="Fido-like_dom_sf"/>
</dbReference>
<dbReference type="AlphaFoldDB" id="A0A1F7UJB7"/>
<reference evidence="5 6" key="1">
    <citation type="journal article" date="2016" name="Nat. Commun.">
        <title>Thousands of microbial genomes shed light on interconnected biogeochemical processes in an aquifer system.</title>
        <authorList>
            <person name="Anantharaman K."/>
            <person name="Brown C.T."/>
            <person name="Hug L.A."/>
            <person name="Sharon I."/>
            <person name="Castelle C.J."/>
            <person name="Probst A.J."/>
            <person name="Thomas B.C."/>
            <person name="Singh A."/>
            <person name="Wilkins M.J."/>
            <person name="Karaoz U."/>
            <person name="Brodie E.L."/>
            <person name="Williams K.H."/>
            <person name="Hubbard S.S."/>
            <person name="Banfield J.F."/>
        </authorList>
    </citation>
    <scope>NUCLEOTIDE SEQUENCE [LARGE SCALE GENOMIC DNA]</scope>
</reference>
<organism evidence="5 6">
    <name type="scientific">Candidatus Uhrbacteria bacterium RIFCSPHIGHO2_12_FULL_60_25</name>
    <dbReference type="NCBI Taxonomy" id="1802399"/>
    <lineage>
        <taxon>Bacteria</taxon>
        <taxon>Candidatus Uhriibacteriota</taxon>
    </lineage>
</organism>
<dbReference type="EMBL" id="MGEH01000032">
    <property type="protein sequence ID" value="OGL78381.1"/>
    <property type="molecule type" value="Genomic_DNA"/>
</dbReference>
<dbReference type="InterPro" id="IPR040198">
    <property type="entry name" value="Fido_containing"/>
</dbReference>